<feature type="region of interest" description="Disordered" evidence="1">
    <location>
        <begin position="85"/>
        <end position="109"/>
    </location>
</feature>
<evidence type="ECO:0008006" key="5">
    <source>
        <dbReference type="Google" id="ProtNLM"/>
    </source>
</evidence>
<accession>A0A345ZW65</accession>
<dbReference type="OrthoDB" id="8263621at2"/>
<feature type="compositionally biased region" description="Pro residues" evidence="1">
    <location>
        <begin position="90"/>
        <end position="109"/>
    </location>
</feature>
<keyword evidence="4" id="KW-1185">Reference proteome</keyword>
<protein>
    <recommendedName>
        <fullName evidence="5">Lytic transglycosylase</fullName>
    </recommendedName>
</protein>
<feature type="chain" id="PRO_5016773721" description="Lytic transglycosylase" evidence="2">
    <location>
        <begin position="25"/>
        <end position="379"/>
    </location>
</feature>
<feature type="signal peptide" evidence="2">
    <location>
        <begin position="1"/>
        <end position="24"/>
    </location>
</feature>
<dbReference type="EMBL" id="CP031417">
    <property type="protein sequence ID" value="AXK81162.1"/>
    <property type="molecule type" value="Genomic_DNA"/>
</dbReference>
<dbReference type="Proteomes" id="UP000254889">
    <property type="component" value="Chromosome"/>
</dbReference>
<dbReference type="AlphaFoldDB" id="A0A345ZW65"/>
<sequence>MLFSRRSSCLTLAACLVAPRVAFAQAPSPAAIADYEAKLKKYEQARAAYDAVADTYWDQVTEKRRTRNAKRRERVAVTIDDYVLTQPPQYSGPPRPADPFGRPPPSEQPPIPVIADFLKAAADQFGFVPDRPQNDADFKRAYARAGLAAGLTREQIIGVYAFETGGNGTYDMQAGVTPTRPNAISPAVGYNQLLSTNTVSLLAEFGERYLAALRMKALPMRGEAKRVFERKIEAFKRMIAYSRSVPQRWSEQDKLAKTTRGGWGVHAAVLDIDIGPMLQVQKLINSVHFAKMKGYTAPLTPAELEAMNLTGDGNGFDIVSMPHAYRDRVPTANFFQQRGYERNPVARRTGVVANLLADMEAKMARGAQSPGARELASAF</sequence>
<proteinExistence type="predicted"/>
<dbReference type="KEGG" id="ptaw:DW352_11935"/>
<dbReference type="RefSeq" id="WP_115691509.1">
    <property type="nucleotide sequence ID" value="NZ_CP031417.1"/>
</dbReference>
<evidence type="ECO:0000313" key="3">
    <source>
        <dbReference type="EMBL" id="AXK81162.1"/>
    </source>
</evidence>
<organism evidence="3 4">
    <name type="scientific">Pseudolabrys taiwanensis</name>
    <dbReference type="NCBI Taxonomy" id="331696"/>
    <lineage>
        <taxon>Bacteria</taxon>
        <taxon>Pseudomonadati</taxon>
        <taxon>Pseudomonadota</taxon>
        <taxon>Alphaproteobacteria</taxon>
        <taxon>Hyphomicrobiales</taxon>
        <taxon>Xanthobacteraceae</taxon>
        <taxon>Pseudolabrys</taxon>
    </lineage>
</organism>
<keyword evidence="2" id="KW-0732">Signal</keyword>
<evidence type="ECO:0000256" key="2">
    <source>
        <dbReference type="SAM" id="SignalP"/>
    </source>
</evidence>
<gene>
    <name evidence="3" type="ORF">DW352_11935</name>
</gene>
<reference evidence="3 4" key="1">
    <citation type="submission" date="2018-07" db="EMBL/GenBank/DDBJ databases">
        <authorList>
            <person name="Quirk P.G."/>
            <person name="Krulwich T.A."/>
        </authorList>
    </citation>
    <scope>NUCLEOTIDE SEQUENCE [LARGE SCALE GENOMIC DNA]</scope>
    <source>
        <strain evidence="3 4">CC-BB4</strain>
    </source>
</reference>
<name>A0A345ZW65_9HYPH</name>
<evidence type="ECO:0000256" key="1">
    <source>
        <dbReference type="SAM" id="MobiDB-lite"/>
    </source>
</evidence>
<evidence type="ECO:0000313" key="4">
    <source>
        <dbReference type="Proteomes" id="UP000254889"/>
    </source>
</evidence>